<protein>
    <submittedName>
        <fullName evidence="4">TIGR04002 family protein</fullName>
    </submittedName>
</protein>
<organism evidence="4 5">
    <name type="scientific">Ruminococcus flavefaciens</name>
    <dbReference type="NCBI Taxonomy" id="1265"/>
    <lineage>
        <taxon>Bacteria</taxon>
        <taxon>Bacillati</taxon>
        <taxon>Bacillota</taxon>
        <taxon>Clostridia</taxon>
        <taxon>Eubacteriales</taxon>
        <taxon>Oscillospiraceae</taxon>
        <taxon>Ruminococcus</taxon>
    </lineage>
</organism>
<sequence length="174" mass="18220">MTRTAQDTKIRRIVLTGLFSALIFVFTAYIHVPTGAGYTHAGDGFIYLAACLLPAPYAVAAGMIGGALADGLTGFPVWIPATIVVKAVTALFFTNKKDKILNLRNILGIIPSLAACIVGYSLYEGVFMTGGFNKAAIIAAFGQTPFYAIQVGASAVLFLAAGAALDRSGLKKRI</sequence>
<keyword evidence="2 3" id="KW-1133">Transmembrane helix</keyword>
<evidence type="ECO:0000256" key="2">
    <source>
        <dbReference type="ARBA" id="ARBA00022989"/>
    </source>
</evidence>
<dbReference type="NCBIfam" id="TIGR04002">
    <property type="entry name" value="TIGR04002 family protein"/>
    <property type="match status" value="1"/>
</dbReference>
<feature type="transmembrane region" description="Helical" evidence="3">
    <location>
        <begin position="135"/>
        <end position="165"/>
    </location>
</feature>
<keyword evidence="1 3" id="KW-0812">Transmembrane</keyword>
<feature type="transmembrane region" description="Helical" evidence="3">
    <location>
        <begin position="75"/>
        <end position="94"/>
    </location>
</feature>
<dbReference type="PANTHER" id="PTHR37815:SF3">
    <property type="entry name" value="UPF0397 PROTEIN SPR0429"/>
    <property type="match status" value="1"/>
</dbReference>
<keyword evidence="3" id="KW-0472">Membrane</keyword>
<dbReference type="InterPro" id="IPR009825">
    <property type="entry name" value="ECF_substrate-spec-like"/>
</dbReference>
<dbReference type="Proteomes" id="UP000183461">
    <property type="component" value="Unassembled WGS sequence"/>
</dbReference>
<name>A0A1K1NQ34_RUMFL</name>
<dbReference type="PANTHER" id="PTHR37815">
    <property type="entry name" value="UPF0397 PROTEIN BC_2624-RELATED"/>
    <property type="match status" value="1"/>
</dbReference>
<evidence type="ECO:0000313" key="4">
    <source>
        <dbReference type="EMBL" id="SFW37355.1"/>
    </source>
</evidence>
<evidence type="ECO:0000313" key="5">
    <source>
        <dbReference type="Proteomes" id="UP000183461"/>
    </source>
</evidence>
<dbReference type="GO" id="GO:0016020">
    <property type="term" value="C:membrane"/>
    <property type="evidence" value="ECO:0007669"/>
    <property type="project" value="InterPro"/>
</dbReference>
<reference evidence="4 5" key="1">
    <citation type="submission" date="2016-11" db="EMBL/GenBank/DDBJ databases">
        <authorList>
            <person name="Jaros S."/>
            <person name="Januszkiewicz K."/>
            <person name="Wedrychowicz H."/>
        </authorList>
    </citation>
    <scope>NUCLEOTIDE SEQUENCE [LARGE SCALE GENOMIC DNA]</scope>
    <source>
        <strain evidence="4 5">YL228</strain>
    </source>
</reference>
<feature type="transmembrane region" description="Helical" evidence="3">
    <location>
        <begin position="106"/>
        <end position="123"/>
    </location>
</feature>
<dbReference type="Gene3D" id="1.10.1760.20">
    <property type="match status" value="1"/>
</dbReference>
<evidence type="ECO:0000256" key="1">
    <source>
        <dbReference type="ARBA" id="ARBA00022692"/>
    </source>
</evidence>
<dbReference type="EMBL" id="FPIP01000005">
    <property type="protein sequence ID" value="SFW37355.1"/>
    <property type="molecule type" value="Genomic_DNA"/>
</dbReference>
<dbReference type="RefSeq" id="WP_072300396.1">
    <property type="nucleotide sequence ID" value="NZ_FPIP01000005.1"/>
</dbReference>
<feature type="transmembrane region" description="Helical" evidence="3">
    <location>
        <begin position="44"/>
        <end position="69"/>
    </location>
</feature>
<gene>
    <name evidence="4" type="ORF">SAMN02910280_2158</name>
</gene>
<accession>A0A1K1NQ34</accession>
<feature type="transmembrane region" description="Helical" evidence="3">
    <location>
        <begin position="12"/>
        <end position="32"/>
    </location>
</feature>
<dbReference type="AlphaFoldDB" id="A0A1K1NQ34"/>
<proteinExistence type="predicted"/>
<dbReference type="InterPro" id="IPR023812">
    <property type="entry name" value="CHP04002"/>
</dbReference>
<evidence type="ECO:0000256" key="3">
    <source>
        <dbReference type="SAM" id="Phobius"/>
    </source>
</evidence>
<dbReference type="Pfam" id="PF07155">
    <property type="entry name" value="ECF-ribofla_trS"/>
    <property type="match status" value="1"/>
</dbReference>